<accession>A3IVL3</accession>
<reference evidence="2 3" key="1">
    <citation type="submission" date="2007-03" db="EMBL/GenBank/DDBJ databases">
        <authorList>
            <person name="Stal L."/>
            <person name="Ferriera S."/>
            <person name="Johnson J."/>
            <person name="Kravitz S."/>
            <person name="Beeson K."/>
            <person name="Sutton G."/>
            <person name="Rogers Y.-H."/>
            <person name="Friedman R."/>
            <person name="Frazier M."/>
            <person name="Venter J.C."/>
        </authorList>
    </citation>
    <scope>NUCLEOTIDE SEQUENCE [LARGE SCALE GENOMIC DNA]</scope>
    <source>
        <strain evidence="2 3">CCY0110</strain>
    </source>
</reference>
<sequence>MYQKKGTVMWLEYALNRDREYVSITEVPRGRSDLYCPYCQGELIAKKGKVKAHHFAHAGETCNYVQNTESVQLPMYKQFNLNRHLQKSIT</sequence>
<name>A3IVL3_9CHRO</name>
<dbReference type="Proteomes" id="UP000003781">
    <property type="component" value="Unassembled WGS sequence"/>
</dbReference>
<dbReference type="InterPro" id="IPR057253">
    <property type="entry name" value="CoiA-like_N"/>
</dbReference>
<evidence type="ECO:0000313" key="3">
    <source>
        <dbReference type="Proteomes" id="UP000003781"/>
    </source>
</evidence>
<dbReference type="eggNOG" id="ENOG50321DJ">
    <property type="taxonomic scope" value="Bacteria"/>
</dbReference>
<organism evidence="2 3">
    <name type="scientific">Crocosphaera chwakensis CCY0110</name>
    <dbReference type="NCBI Taxonomy" id="391612"/>
    <lineage>
        <taxon>Bacteria</taxon>
        <taxon>Bacillati</taxon>
        <taxon>Cyanobacteriota</taxon>
        <taxon>Cyanophyceae</taxon>
        <taxon>Oscillatoriophycideae</taxon>
        <taxon>Chroococcales</taxon>
        <taxon>Aphanothecaceae</taxon>
        <taxon>Crocosphaera</taxon>
        <taxon>Crocosphaera chwakensis</taxon>
    </lineage>
</organism>
<gene>
    <name evidence="2" type="ORF">CY0110_01555</name>
</gene>
<dbReference type="AlphaFoldDB" id="A3IVL3"/>
<evidence type="ECO:0000313" key="2">
    <source>
        <dbReference type="EMBL" id="EAZ89488.1"/>
    </source>
</evidence>
<protein>
    <recommendedName>
        <fullName evidence="1">Competence protein CoiA-like N-terminal domain-containing protein</fullName>
    </recommendedName>
</protein>
<feature type="domain" description="Competence protein CoiA-like N-terminal" evidence="1">
    <location>
        <begin position="30"/>
        <end position="63"/>
    </location>
</feature>
<proteinExistence type="predicted"/>
<dbReference type="EMBL" id="AAXW01000043">
    <property type="protein sequence ID" value="EAZ89488.1"/>
    <property type="molecule type" value="Genomic_DNA"/>
</dbReference>
<evidence type="ECO:0000259" key="1">
    <source>
        <dbReference type="Pfam" id="PF25164"/>
    </source>
</evidence>
<dbReference type="Pfam" id="PF25164">
    <property type="entry name" value="CoiA_N"/>
    <property type="match status" value="1"/>
</dbReference>
<comment type="caution">
    <text evidence="2">The sequence shown here is derived from an EMBL/GenBank/DDBJ whole genome shotgun (WGS) entry which is preliminary data.</text>
</comment>
<keyword evidence="3" id="KW-1185">Reference proteome</keyword>